<dbReference type="InterPro" id="IPR011146">
    <property type="entry name" value="HIT-like"/>
</dbReference>
<dbReference type="InterPro" id="IPR036265">
    <property type="entry name" value="HIT-like_sf"/>
</dbReference>
<protein>
    <submittedName>
        <fullName evidence="5">Histidine triad (HIT) protein</fullName>
    </submittedName>
</protein>
<dbReference type="InterPro" id="IPR039384">
    <property type="entry name" value="HINT"/>
</dbReference>
<dbReference type="OrthoDB" id="26806at2157"/>
<feature type="active site" description="Tele-AMP-histidine intermediate" evidence="1">
    <location>
        <position position="99"/>
    </location>
</feature>
<dbReference type="AlphaFoldDB" id="A8ABH4"/>
<name>A8ABH4_IGNH4</name>
<dbReference type="KEGG" id="iho:Igni_1099"/>
<dbReference type="PANTHER" id="PTHR46648">
    <property type="entry name" value="HIT FAMILY PROTEIN 1"/>
    <property type="match status" value="1"/>
</dbReference>
<gene>
    <name evidence="5" type="ordered locus">Igni_1099</name>
</gene>
<keyword evidence="6" id="KW-1185">Reference proteome</keyword>
<dbReference type="PANTHER" id="PTHR46648:SF1">
    <property type="entry name" value="ADENOSINE 5'-MONOPHOSPHORAMIDASE HNT1"/>
    <property type="match status" value="1"/>
</dbReference>
<sequence length="137" mass="15362">MEECVFCKIVRGELPSWKVYEDEDVVAFLDINPATPGHTLVVPKQHYRNILDTPDEVVAKVFKVAKKISEAVVKGLGAKGVNVITNAEGVAGQVVFHFHVHVVPRYSPDELKFQYTPKKYSEEEAQEVARKIREALG</sequence>
<organism evidence="5 6">
    <name type="scientific">Ignicoccus hospitalis (strain KIN4/I / DSM 18386 / JCM 14125)</name>
    <dbReference type="NCBI Taxonomy" id="453591"/>
    <lineage>
        <taxon>Archaea</taxon>
        <taxon>Thermoproteota</taxon>
        <taxon>Thermoprotei</taxon>
        <taxon>Desulfurococcales</taxon>
        <taxon>Desulfurococcaceae</taxon>
        <taxon>Ignicoccus</taxon>
    </lineage>
</organism>
<evidence type="ECO:0000313" key="6">
    <source>
        <dbReference type="Proteomes" id="UP000000262"/>
    </source>
</evidence>
<dbReference type="PRINTS" id="PR00332">
    <property type="entry name" value="HISTRIAD"/>
</dbReference>
<accession>A8ABH4</accession>
<dbReference type="eggNOG" id="arCOG00419">
    <property type="taxonomic scope" value="Archaea"/>
</dbReference>
<feature type="short sequence motif" description="Histidine triad motif" evidence="2 3">
    <location>
        <begin position="97"/>
        <end position="101"/>
    </location>
</feature>
<dbReference type="STRING" id="453591.Igni_1099"/>
<evidence type="ECO:0000256" key="2">
    <source>
        <dbReference type="PIRSR" id="PIRSR601310-3"/>
    </source>
</evidence>
<dbReference type="PROSITE" id="PS00892">
    <property type="entry name" value="HIT_1"/>
    <property type="match status" value="1"/>
</dbReference>
<dbReference type="GO" id="GO:0009117">
    <property type="term" value="P:nucleotide metabolic process"/>
    <property type="evidence" value="ECO:0007669"/>
    <property type="project" value="TreeGrafter"/>
</dbReference>
<dbReference type="GO" id="GO:0003824">
    <property type="term" value="F:catalytic activity"/>
    <property type="evidence" value="ECO:0007669"/>
    <property type="project" value="InterPro"/>
</dbReference>
<evidence type="ECO:0000256" key="3">
    <source>
        <dbReference type="PROSITE-ProRule" id="PRU00464"/>
    </source>
</evidence>
<dbReference type="Pfam" id="PF01230">
    <property type="entry name" value="HIT"/>
    <property type="match status" value="1"/>
</dbReference>
<proteinExistence type="predicted"/>
<evidence type="ECO:0000259" key="4">
    <source>
        <dbReference type="PROSITE" id="PS51084"/>
    </source>
</evidence>
<evidence type="ECO:0000256" key="1">
    <source>
        <dbReference type="PIRSR" id="PIRSR601310-1"/>
    </source>
</evidence>
<dbReference type="PROSITE" id="PS51084">
    <property type="entry name" value="HIT_2"/>
    <property type="match status" value="1"/>
</dbReference>
<dbReference type="InterPro" id="IPR019808">
    <property type="entry name" value="Histidine_triad_CS"/>
</dbReference>
<dbReference type="CDD" id="cd01277">
    <property type="entry name" value="HINT_subgroup"/>
    <property type="match status" value="1"/>
</dbReference>
<reference evidence="5 6" key="1">
    <citation type="journal article" date="2008" name="Genome Biol.">
        <title>A genomic analysis of the archaeal system Ignicoccus hospitalis-Nanoarchaeum equitans.</title>
        <authorList>
            <person name="Podar M."/>
            <person name="Anderson I."/>
            <person name="Makarova K.S."/>
            <person name="Elkins J.G."/>
            <person name="Ivanova N."/>
            <person name="Wall M.A."/>
            <person name="Lykidis A."/>
            <person name="Mavromatis K."/>
            <person name="Sun H."/>
            <person name="Hudson M.E."/>
            <person name="Chen W."/>
            <person name="Deciu C."/>
            <person name="Hutchison D."/>
            <person name="Eads J.R."/>
            <person name="Anderson A."/>
            <person name="Fernandes F."/>
            <person name="Szeto E."/>
            <person name="Lapidus A."/>
            <person name="Kyrpides N.C."/>
            <person name="Saier M.H.Jr."/>
            <person name="Richardson P.M."/>
            <person name="Rachel R."/>
            <person name="Huber H."/>
            <person name="Eisen J.A."/>
            <person name="Koonin E.V."/>
            <person name="Keller M."/>
            <person name="Stetter K.O."/>
        </authorList>
    </citation>
    <scope>NUCLEOTIDE SEQUENCE [LARGE SCALE GENOMIC DNA]</scope>
    <source>
        <strain evidence="6">KIN4/I / DSM 18386 / JCM 14125</strain>
    </source>
</reference>
<dbReference type="RefSeq" id="WP_012123240.1">
    <property type="nucleotide sequence ID" value="NC_009776.1"/>
</dbReference>
<evidence type="ECO:0000313" key="5">
    <source>
        <dbReference type="EMBL" id="ABU82276.1"/>
    </source>
</evidence>
<dbReference type="Proteomes" id="UP000000262">
    <property type="component" value="Chromosome"/>
</dbReference>
<dbReference type="SUPFAM" id="SSF54197">
    <property type="entry name" value="HIT-like"/>
    <property type="match status" value="1"/>
</dbReference>
<dbReference type="PhylomeDB" id="A8ABH4"/>
<feature type="domain" description="HIT" evidence="4">
    <location>
        <begin position="5"/>
        <end position="113"/>
    </location>
</feature>
<dbReference type="Gene3D" id="3.30.428.10">
    <property type="entry name" value="HIT-like"/>
    <property type="match status" value="1"/>
</dbReference>
<dbReference type="InterPro" id="IPR001310">
    <property type="entry name" value="Histidine_triad_HIT"/>
</dbReference>
<dbReference type="GeneID" id="5563133"/>
<dbReference type="EMBL" id="CP000816">
    <property type="protein sequence ID" value="ABU82276.1"/>
    <property type="molecule type" value="Genomic_DNA"/>
</dbReference>
<dbReference type="HOGENOM" id="CLU_056776_3_3_2"/>